<comment type="subcellular location">
    <subcellularLocation>
        <location evidence="2">Cytoplasm</location>
    </subcellularLocation>
</comment>
<dbReference type="CDD" id="cd00141">
    <property type="entry name" value="NT_POLXc"/>
    <property type="match status" value="1"/>
</dbReference>
<dbReference type="SMART" id="SM00481">
    <property type="entry name" value="POLIIIAc"/>
    <property type="match status" value="1"/>
</dbReference>
<dbReference type="InterPro" id="IPR043519">
    <property type="entry name" value="NT_sf"/>
</dbReference>
<dbReference type="InterPro" id="IPR022311">
    <property type="entry name" value="PolX-like"/>
</dbReference>
<proteinExistence type="predicted"/>
<evidence type="ECO:0000256" key="18">
    <source>
        <dbReference type="ARBA" id="ARBA00044632"/>
    </source>
</evidence>
<evidence type="ECO:0000256" key="11">
    <source>
        <dbReference type="ARBA" id="ARBA00022763"/>
    </source>
</evidence>
<protein>
    <recommendedName>
        <fullName evidence="5">DNA polymerase beta</fullName>
        <ecNumber evidence="3">2.7.7.7</ecNumber>
        <ecNumber evidence="4">4.2.99.18</ecNumber>
    </recommendedName>
    <alternativeName>
        <fullName evidence="16">5'-deoxyribose-phosphate lyase</fullName>
    </alternativeName>
    <alternativeName>
        <fullName evidence="17">AP lyase</fullName>
    </alternativeName>
</protein>
<dbReference type="InterPro" id="IPR016195">
    <property type="entry name" value="Pol/histidinol_Pase-like"/>
</dbReference>
<gene>
    <name evidence="25" type="ORF">CRI94_01325</name>
</gene>
<dbReference type="PANTHER" id="PTHR36928:SF1">
    <property type="entry name" value="PHOSPHATASE YCDX-RELATED"/>
    <property type="match status" value="1"/>
</dbReference>
<dbReference type="InterPro" id="IPR003141">
    <property type="entry name" value="Pol/His_phosphatase_N"/>
</dbReference>
<sequence length="576" mass="64026">MPIHNADVATVFEEVADLLDLQGANPFRIRAYRNAARTLSQLSEPVAEMIRDGRDLSELPDIGDDLAEKIEVIVQTGTLPLLEELEKEVDPAMTELMDVPGLGPSRVRTLHDELGISSRAELTKAAEEGKVRTIKGFGEKSEQNILKGLKDIGEEKRWLLSRADPVVHSLKAYLEDHEAVEKVDVAGSYRRRKETVGDLDLLVLSDDGVAVSNHFVEYEDVVDVASKGDTRSTVRLRSDIQVDLRVVPPDSYGAALLYFTGSKAHNVALRNRAVNKGMKINEYGVFRVNGEEERIGGETEEGIYGLFDLPYIVPELRENRGELEAAQGGHLPNLITLDDLRGNLHAHTTDSDGQDSIQAMAEAAKERGLEYLAITDHSPAVAVAQGLDSDELRRQMDAIDELNEMMVGVRVLKSIEVDIMKDGSLDLPDDVLDELDLCVCSVHTSLGLSEKEQTERILRAMDNPNFHILAHPTGRRLNQRGPIDVDLDRIMEAAVERGCFLELNAQPQRLDLNDVYCKRAKELGLKISIGADAHARDELDFLKYGIDQARRGWLEPGDVLNTMSWNEIKPLIDARR</sequence>
<dbReference type="Pfam" id="PF14791">
    <property type="entry name" value="DNA_pol_B_thumb"/>
    <property type="match status" value="1"/>
</dbReference>
<dbReference type="CDD" id="cd07436">
    <property type="entry name" value="PHP_PolX"/>
    <property type="match status" value="1"/>
</dbReference>
<comment type="caution">
    <text evidence="25">The sequence shown here is derived from an EMBL/GenBank/DDBJ whole genome shotgun (WGS) entry which is preliminary data.</text>
</comment>
<evidence type="ECO:0000256" key="15">
    <source>
        <dbReference type="ARBA" id="ARBA00023204"/>
    </source>
</evidence>
<dbReference type="Proteomes" id="UP000220102">
    <property type="component" value="Unassembled WGS sequence"/>
</dbReference>
<dbReference type="Pfam" id="PF02811">
    <property type="entry name" value="PHP"/>
    <property type="match status" value="1"/>
</dbReference>
<evidence type="ECO:0000256" key="3">
    <source>
        <dbReference type="ARBA" id="ARBA00012417"/>
    </source>
</evidence>
<evidence type="ECO:0000256" key="5">
    <source>
        <dbReference type="ARBA" id="ARBA00020020"/>
    </source>
</evidence>
<dbReference type="Pfam" id="PF14520">
    <property type="entry name" value="HHH_5"/>
    <property type="match status" value="1"/>
</dbReference>
<dbReference type="NCBIfam" id="NF006375">
    <property type="entry name" value="PRK08609.1"/>
    <property type="match status" value="1"/>
</dbReference>
<evidence type="ECO:0000256" key="12">
    <source>
        <dbReference type="ARBA" id="ARBA00022843"/>
    </source>
</evidence>
<dbReference type="PRINTS" id="PR00870">
    <property type="entry name" value="DNAPOLXBETA"/>
</dbReference>
<dbReference type="GO" id="GO:0008270">
    <property type="term" value="F:zinc ion binding"/>
    <property type="evidence" value="ECO:0007669"/>
    <property type="project" value="TreeGrafter"/>
</dbReference>
<feature type="domain" description="Helix-hairpin-helix DNA-binding motif class 1" evidence="22">
    <location>
        <begin position="54"/>
        <end position="73"/>
    </location>
</feature>
<dbReference type="InterPro" id="IPR047967">
    <property type="entry name" value="PolX_PHP"/>
</dbReference>
<feature type="domain" description="DNA-directed DNA polymerase X" evidence="24">
    <location>
        <begin position="3"/>
        <end position="318"/>
    </location>
</feature>
<dbReference type="InterPro" id="IPR002008">
    <property type="entry name" value="DNA_pol_X_beta-like"/>
</dbReference>
<keyword evidence="7" id="KW-0237">DNA synthesis</keyword>
<dbReference type="Gene3D" id="3.20.20.140">
    <property type="entry name" value="Metal-dependent hydrolases"/>
    <property type="match status" value="1"/>
</dbReference>
<evidence type="ECO:0000256" key="17">
    <source>
        <dbReference type="ARBA" id="ARBA00035726"/>
    </source>
</evidence>
<dbReference type="GO" id="GO:0003887">
    <property type="term" value="F:DNA-directed DNA polymerase activity"/>
    <property type="evidence" value="ECO:0007669"/>
    <property type="project" value="UniProtKB-KW"/>
</dbReference>
<dbReference type="Gene3D" id="1.10.150.110">
    <property type="entry name" value="DNA polymerase beta, N-terminal domain-like"/>
    <property type="match status" value="1"/>
</dbReference>
<organism evidence="25 26">
    <name type="scientific">Longibacter salinarum</name>
    <dbReference type="NCBI Taxonomy" id="1850348"/>
    <lineage>
        <taxon>Bacteria</taxon>
        <taxon>Pseudomonadati</taxon>
        <taxon>Rhodothermota</taxon>
        <taxon>Rhodothermia</taxon>
        <taxon>Rhodothermales</taxon>
        <taxon>Salisaetaceae</taxon>
        <taxon>Longibacter</taxon>
    </lineage>
</organism>
<evidence type="ECO:0000256" key="6">
    <source>
        <dbReference type="ARBA" id="ARBA00022481"/>
    </source>
</evidence>
<comment type="catalytic activity">
    <reaction evidence="19">
        <text>a 5'-end 2'-deoxyribose-2'-deoxyribonucleotide-DNA = (2E,4S)-4-hydroxypenten-2-al-5-phosphate + a 5'-end 5'-phospho-2'-deoxyribonucleoside-DNA + H(+)</text>
        <dbReference type="Rhea" id="RHEA:76255"/>
        <dbReference type="Rhea" id="RHEA-COMP:13180"/>
        <dbReference type="Rhea" id="RHEA-COMP:18657"/>
        <dbReference type="ChEBI" id="CHEBI:15378"/>
        <dbReference type="ChEBI" id="CHEBI:136412"/>
        <dbReference type="ChEBI" id="CHEBI:195194"/>
        <dbReference type="ChEBI" id="CHEBI:195195"/>
    </reaction>
</comment>
<keyword evidence="9" id="KW-0548">Nucleotidyltransferase</keyword>
<dbReference type="OrthoDB" id="9808747at2"/>
<dbReference type="InterPro" id="IPR029398">
    <property type="entry name" value="PolB_thumb"/>
</dbReference>
<dbReference type="SMART" id="SM00278">
    <property type="entry name" value="HhH1"/>
    <property type="match status" value="3"/>
</dbReference>
<comment type="cofactor">
    <cofactor evidence="1">
        <name>Mg(2+)</name>
        <dbReference type="ChEBI" id="CHEBI:18420"/>
    </cofactor>
</comment>
<comment type="catalytic activity">
    <reaction evidence="21">
        <text>DNA(n) + a 2'-deoxyribonucleoside 5'-triphosphate = DNA(n+1) + diphosphate</text>
        <dbReference type="Rhea" id="RHEA:22508"/>
        <dbReference type="Rhea" id="RHEA-COMP:17339"/>
        <dbReference type="Rhea" id="RHEA-COMP:17340"/>
        <dbReference type="ChEBI" id="CHEBI:33019"/>
        <dbReference type="ChEBI" id="CHEBI:61560"/>
        <dbReference type="ChEBI" id="CHEBI:173112"/>
        <dbReference type="EC" id="2.7.7.7"/>
    </reaction>
</comment>
<keyword evidence="15" id="KW-0234">DNA repair</keyword>
<evidence type="ECO:0000256" key="8">
    <source>
        <dbReference type="ARBA" id="ARBA00022679"/>
    </source>
</evidence>
<dbReference type="EMBL" id="PDEQ01000001">
    <property type="protein sequence ID" value="PEN14962.1"/>
    <property type="molecule type" value="Genomic_DNA"/>
</dbReference>
<keyword evidence="11" id="KW-0227">DNA damage</keyword>
<keyword evidence="8" id="KW-0808">Transferase</keyword>
<evidence type="ECO:0000256" key="21">
    <source>
        <dbReference type="ARBA" id="ARBA00049244"/>
    </source>
</evidence>
<comment type="function">
    <text evidence="20">Repair polymerase that plays a key role in base-excision repair. During this process, the damaged base is excised by specific DNA glycosylases, the DNA backbone is nicked at the abasic site by an apurinic/apyrimidic (AP) endonuclease, and POLB removes 5'-deoxyribose-phosphate from the preincised AP site acting as a 5'-deoxyribose-phosphate lyase (5'-dRP lyase); through its DNA polymerase activity, it adds one nucleotide to the 3' end of the arising single-nucleotide gap. Conducts 'gap-filling' DNA synthesis in a stepwise distributive fashion rather than in a processive fashion as for other DNA polymerases. It is also able to cleave sugar-phosphate bonds 3' to an intact AP site, acting as an AP lyase.</text>
</comment>
<evidence type="ECO:0000259" key="24">
    <source>
        <dbReference type="SMART" id="SM00483"/>
    </source>
</evidence>
<dbReference type="SUPFAM" id="SSF47802">
    <property type="entry name" value="DNA polymerase beta, N-terminal domain-like"/>
    <property type="match status" value="1"/>
</dbReference>
<dbReference type="Gene3D" id="3.30.460.10">
    <property type="entry name" value="Beta Polymerase, domain 2"/>
    <property type="match status" value="1"/>
</dbReference>
<evidence type="ECO:0000256" key="7">
    <source>
        <dbReference type="ARBA" id="ARBA00022634"/>
    </source>
</evidence>
<dbReference type="InterPro" id="IPR003583">
    <property type="entry name" value="Hlx-hairpin-Hlx_DNA-bd_motif"/>
</dbReference>
<dbReference type="GO" id="GO:0003677">
    <property type="term" value="F:DNA binding"/>
    <property type="evidence" value="ECO:0007669"/>
    <property type="project" value="InterPro"/>
</dbReference>
<evidence type="ECO:0000256" key="4">
    <source>
        <dbReference type="ARBA" id="ARBA00012720"/>
    </source>
</evidence>
<evidence type="ECO:0000256" key="2">
    <source>
        <dbReference type="ARBA" id="ARBA00004496"/>
    </source>
</evidence>
<dbReference type="EC" id="2.7.7.7" evidence="3"/>
<keyword evidence="14" id="KW-0915">Sodium</keyword>
<dbReference type="PANTHER" id="PTHR36928">
    <property type="entry name" value="PHOSPHATASE YCDX-RELATED"/>
    <property type="match status" value="1"/>
</dbReference>
<dbReference type="GO" id="GO:0006281">
    <property type="term" value="P:DNA repair"/>
    <property type="evidence" value="ECO:0007669"/>
    <property type="project" value="UniProtKB-KW"/>
</dbReference>
<evidence type="ECO:0000256" key="19">
    <source>
        <dbReference type="ARBA" id="ARBA00044678"/>
    </source>
</evidence>
<dbReference type="InterPro" id="IPR002054">
    <property type="entry name" value="DNA-dir_DNA_pol_X"/>
</dbReference>
<evidence type="ECO:0000259" key="22">
    <source>
        <dbReference type="SMART" id="SM00278"/>
    </source>
</evidence>
<dbReference type="FunFam" id="3.20.20.140:FF:000047">
    <property type="entry name" value="PHP domain-containing protein"/>
    <property type="match status" value="1"/>
</dbReference>
<dbReference type="Gene3D" id="1.10.150.20">
    <property type="entry name" value="5' to 3' exonuclease, C-terminal subdomain"/>
    <property type="match status" value="1"/>
</dbReference>
<evidence type="ECO:0000256" key="14">
    <source>
        <dbReference type="ARBA" id="ARBA00023053"/>
    </source>
</evidence>
<evidence type="ECO:0000313" key="26">
    <source>
        <dbReference type="Proteomes" id="UP000220102"/>
    </source>
</evidence>
<dbReference type="SUPFAM" id="SSF89550">
    <property type="entry name" value="PHP domain-like"/>
    <property type="match status" value="1"/>
</dbReference>
<evidence type="ECO:0000256" key="9">
    <source>
        <dbReference type="ARBA" id="ARBA00022695"/>
    </source>
</evidence>
<keyword evidence="12" id="KW-0832">Ubl conjugation</keyword>
<evidence type="ECO:0000256" key="20">
    <source>
        <dbReference type="ARBA" id="ARBA00045548"/>
    </source>
</evidence>
<evidence type="ECO:0000256" key="13">
    <source>
        <dbReference type="ARBA" id="ARBA00022932"/>
    </source>
</evidence>
<feature type="domain" description="Helix-hairpin-helix DNA-binding motif class 1" evidence="22">
    <location>
        <begin position="94"/>
        <end position="113"/>
    </location>
</feature>
<dbReference type="InterPro" id="IPR050243">
    <property type="entry name" value="PHP_phosphatase"/>
</dbReference>
<dbReference type="GO" id="GO:0042578">
    <property type="term" value="F:phosphoric ester hydrolase activity"/>
    <property type="evidence" value="ECO:0007669"/>
    <property type="project" value="TreeGrafter"/>
</dbReference>
<dbReference type="PIRSF" id="PIRSF005047">
    <property type="entry name" value="UCP005047_YshC"/>
    <property type="match status" value="1"/>
</dbReference>
<evidence type="ECO:0000256" key="1">
    <source>
        <dbReference type="ARBA" id="ARBA00001946"/>
    </source>
</evidence>
<dbReference type="Pfam" id="PF14716">
    <property type="entry name" value="HHH_8"/>
    <property type="match status" value="1"/>
</dbReference>
<accession>A0A2A8D1W9</accession>
<reference evidence="25 26" key="1">
    <citation type="submission" date="2017-10" db="EMBL/GenBank/DDBJ databases">
        <title>Draft genome of Longibacter Salinarum.</title>
        <authorList>
            <person name="Goh K.M."/>
            <person name="Shamsir M.S."/>
            <person name="Lim S.W."/>
        </authorList>
    </citation>
    <scope>NUCLEOTIDE SEQUENCE [LARGE SCALE GENOMIC DNA]</scope>
    <source>
        <strain evidence="25 26">KCTC 52045</strain>
    </source>
</reference>
<dbReference type="AlphaFoldDB" id="A0A2A8D1W9"/>
<dbReference type="InterPro" id="IPR004013">
    <property type="entry name" value="PHP_dom"/>
</dbReference>
<feature type="domain" description="Polymerase/histidinol phosphatase N-terminal" evidence="23">
    <location>
        <begin position="342"/>
        <end position="421"/>
    </location>
</feature>
<keyword evidence="6" id="KW-0488">Methylation</keyword>
<keyword evidence="13" id="KW-0239">DNA-directed DNA polymerase</keyword>
<dbReference type="SMART" id="SM00483">
    <property type="entry name" value="POLXc"/>
    <property type="match status" value="1"/>
</dbReference>
<dbReference type="InterPro" id="IPR027421">
    <property type="entry name" value="DNA_pol_lamdba_lyase_dom_sf"/>
</dbReference>
<name>A0A2A8D1W9_9BACT</name>
<dbReference type="Gene3D" id="3.30.210.10">
    <property type="entry name" value="DNA polymerase, thumb domain"/>
    <property type="match status" value="1"/>
</dbReference>
<evidence type="ECO:0000256" key="16">
    <source>
        <dbReference type="ARBA" id="ARBA00035717"/>
    </source>
</evidence>
<comment type="catalytic activity">
    <reaction evidence="18">
        <text>2'-deoxyribonucleotide-(2'-deoxyribose 5'-phosphate)-2'-deoxyribonucleotide-DNA = a 3'-end 2'-deoxyribonucleotide-(2,3-dehydro-2,3-deoxyribose 5'-phosphate)-DNA + a 5'-end 5'-phospho-2'-deoxyribonucleoside-DNA + H(+)</text>
        <dbReference type="Rhea" id="RHEA:66592"/>
        <dbReference type="Rhea" id="RHEA-COMP:13180"/>
        <dbReference type="Rhea" id="RHEA-COMP:16897"/>
        <dbReference type="Rhea" id="RHEA-COMP:17067"/>
        <dbReference type="ChEBI" id="CHEBI:15378"/>
        <dbReference type="ChEBI" id="CHEBI:136412"/>
        <dbReference type="ChEBI" id="CHEBI:157695"/>
        <dbReference type="ChEBI" id="CHEBI:167181"/>
        <dbReference type="EC" id="4.2.99.18"/>
    </reaction>
</comment>
<dbReference type="SUPFAM" id="SSF81301">
    <property type="entry name" value="Nucleotidyltransferase"/>
    <property type="match status" value="1"/>
</dbReference>
<evidence type="ECO:0000313" key="25">
    <source>
        <dbReference type="EMBL" id="PEN14962.1"/>
    </source>
</evidence>
<dbReference type="InterPro" id="IPR037160">
    <property type="entry name" value="DNA_Pol_thumb_sf"/>
</dbReference>
<dbReference type="RefSeq" id="WP_098073861.1">
    <property type="nucleotide sequence ID" value="NZ_PDEQ01000001.1"/>
</dbReference>
<feature type="domain" description="Helix-hairpin-helix DNA-binding motif class 1" evidence="22">
    <location>
        <begin position="129"/>
        <end position="148"/>
    </location>
</feature>
<keyword evidence="26" id="KW-1185">Reference proteome</keyword>
<dbReference type="InterPro" id="IPR010996">
    <property type="entry name" value="HHH_MUS81"/>
</dbReference>
<keyword evidence="10" id="KW-0235">DNA replication</keyword>
<dbReference type="GO" id="GO:0140078">
    <property type="term" value="F:class I DNA-(apurinic or apyrimidinic site) endonuclease activity"/>
    <property type="evidence" value="ECO:0007669"/>
    <property type="project" value="UniProtKB-EC"/>
</dbReference>
<dbReference type="EC" id="4.2.99.18" evidence="4"/>
<dbReference type="GO" id="GO:0005829">
    <property type="term" value="C:cytosol"/>
    <property type="evidence" value="ECO:0007669"/>
    <property type="project" value="TreeGrafter"/>
</dbReference>
<evidence type="ECO:0000256" key="10">
    <source>
        <dbReference type="ARBA" id="ARBA00022705"/>
    </source>
</evidence>
<evidence type="ECO:0000259" key="23">
    <source>
        <dbReference type="SMART" id="SM00481"/>
    </source>
</evidence>